<sequence length="408" mass="45513">MDHGDMVQMQPVPINGISSFDVIDTIITTLLSTSKSNNNNNRNRNMIQKQLLLYPNLQRIVIIGHSSGGQAVQRWSLLTSSKIWSSSSIPSASSSSSSSTNTTSSVQLHAIVANPSSYVYLTPLRFIPQVLHHHNENENENENEINNNDEYENKNENENKHNIGGSSWRIPATINNCSYYNQWEWGLDDEDEDFDGSSPRKLVDVPYKKRSLAELNNNKSTLIERYLYNRSVTYLIGNLDRCNTTTTKGGSGSSTSTSIGIGIGNGNSNSNSNGNGNGNGNVRSNQSSAWCHSHGLETTCADQLQGKNRYERNARFFASLSLSLSSSLSPPPSRLTTRNITNNNVDAQRHQTTFTSRKSTTRMMTTTRAMRKEKQHNQHQHRRVVVPNVGHDHSMMFQSIEGINAIYT</sequence>
<dbReference type="AlphaFoldDB" id="A0A1E7ERW0"/>
<dbReference type="Proteomes" id="UP000095751">
    <property type="component" value="Unassembled WGS sequence"/>
</dbReference>
<keyword evidence="3" id="KW-1185">Reference proteome</keyword>
<gene>
    <name evidence="2" type="ORF">FRACYDRAFT_249601</name>
</gene>
<accession>A0A1E7ERW0</accession>
<evidence type="ECO:0000313" key="2">
    <source>
        <dbReference type="EMBL" id="OEU08701.1"/>
    </source>
</evidence>
<dbReference type="PANTHER" id="PTHR35560:SF3">
    <property type="entry name" value="PEPTIDASE S9 PROLYL OLIGOPEPTIDASE CATALYTIC DOMAIN-CONTAINING PROTEIN"/>
    <property type="match status" value="1"/>
</dbReference>
<dbReference type="InterPro" id="IPR029058">
    <property type="entry name" value="AB_hydrolase_fold"/>
</dbReference>
<organism evidence="2 3">
    <name type="scientific">Fragilariopsis cylindrus CCMP1102</name>
    <dbReference type="NCBI Taxonomy" id="635003"/>
    <lineage>
        <taxon>Eukaryota</taxon>
        <taxon>Sar</taxon>
        <taxon>Stramenopiles</taxon>
        <taxon>Ochrophyta</taxon>
        <taxon>Bacillariophyta</taxon>
        <taxon>Bacillariophyceae</taxon>
        <taxon>Bacillariophycidae</taxon>
        <taxon>Bacillariales</taxon>
        <taxon>Bacillariaceae</taxon>
        <taxon>Fragilariopsis</taxon>
    </lineage>
</organism>
<dbReference type="InParanoid" id="A0A1E7ERW0"/>
<dbReference type="OrthoDB" id="5985073at2759"/>
<feature type="compositionally biased region" description="Basic and acidic residues" evidence="1">
    <location>
        <begin position="151"/>
        <end position="161"/>
    </location>
</feature>
<evidence type="ECO:0000313" key="3">
    <source>
        <dbReference type="Proteomes" id="UP000095751"/>
    </source>
</evidence>
<dbReference type="EMBL" id="KV784379">
    <property type="protein sequence ID" value="OEU08701.1"/>
    <property type="molecule type" value="Genomic_DNA"/>
</dbReference>
<name>A0A1E7ERW0_9STRA</name>
<proteinExistence type="predicted"/>
<dbReference type="PANTHER" id="PTHR35560">
    <property type="entry name" value="BLL0132 PROTEIN"/>
    <property type="match status" value="1"/>
</dbReference>
<dbReference type="KEGG" id="fcy:FRACYDRAFT_249601"/>
<dbReference type="Gene3D" id="3.40.50.1820">
    <property type="entry name" value="alpha/beta hydrolase"/>
    <property type="match status" value="1"/>
</dbReference>
<reference evidence="2 3" key="1">
    <citation type="submission" date="2016-09" db="EMBL/GenBank/DDBJ databases">
        <title>Extensive genetic diversity and differential bi-allelic expression allows diatom success in the polar Southern Ocean.</title>
        <authorList>
            <consortium name="DOE Joint Genome Institute"/>
            <person name="Mock T."/>
            <person name="Otillar R.P."/>
            <person name="Strauss J."/>
            <person name="Dupont C."/>
            <person name="Frickenhaus S."/>
            <person name="Maumus F."/>
            <person name="Mcmullan M."/>
            <person name="Sanges R."/>
            <person name="Schmutz J."/>
            <person name="Toseland A."/>
            <person name="Valas R."/>
            <person name="Veluchamy A."/>
            <person name="Ward B.J."/>
            <person name="Allen A."/>
            <person name="Barry K."/>
            <person name="Falciatore A."/>
            <person name="Ferrante M."/>
            <person name="Fortunato A.E."/>
            <person name="Gloeckner G."/>
            <person name="Gruber A."/>
            <person name="Hipkin R."/>
            <person name="Janech M."/>
            <person name="Kroth P."/>
            <person name="Leese F."/>
            <person name="Lindquist E."/>
            <person name="Lyon B.R."/>
            <person name="Martin J."/>
            <person name="Mayer C."/>
            <person name="Parker M."/>
            <person name="Quesneville H."/>
            <person name="Raymond J."/>
            <person name="Uhlig C."/>
            <person name="Valentin K.U."/>
            <person name="Worden A.Z."/>
            <person name="Armbrust E.V."/>
            <person name="Bowler C."/>
            <person name="Green B."/>
            <person name="Moulton V."/>
            <person name="Van Oosterhout C."/>
            <person name="Grigoriev I."/>
        </authorList>
    </citation>
    <scope>NUCLEOTIDE SEQUENCE [LARGE SCALE GENOMIC DNA]</scope>
    <source>
        <strain evidence="2 3">CCMP1102</strain>
    </source>
</reference>
<feature type="region of interest" description="Disordered" evidence="1">
    <location>
        <begin position="137"/>
        <end position="165"/>
    </location>
</feature>
<feature type="compositionally biased region" description="Acidic residues" evidence="1">
    <location>
        <begin position="138"/>
        <end position="150"/>
    </location>
</feature>
<feature type="region of interest" description="Disordered" evidence="1">
    <location>
        <begin position="245"/>
        <end position="281"/>
    </location>
</feature>
<evidence type="ECO:0000256" key="1">
    <source>
        <dbReference type="SAM" id="MobiDB-lite"/>
    </source>
</evidence>
<protein>
    <submittedName>
        <fullName evidence="2">Uncharacterized protein</fullName>
    </submittedName>
</protein>